<protein>
    <submittedName>
        <fullName evidence="1">Uncharacterized protein</fullName>
    </submittedName>
</protein>
<organism evidence="1 2">
    <name type="scientific">Halopseudomonas bauzanensis</name>
    <dbReference type="NCBI Taxonomy" id="653930"/>
    <lineage>
        <taxon>Bacteria</taxon>
        <taxon>Pseudomonadati</taxon>
        <taxon>Pseudomonadota</taxon>
        <taxon>Gammaproteobacteria</taxon>
        <taxon>Pseudomonadales</taxon>
        <taxon>Pseudomonadaceae</taxon>
        <taxon>Halopseudomonas</taxon>
    </lineage>
</organism>
<dbReference type="AlphaFoldDB" id="A0A4U0YHF3"/>
<dbReference type="RefSeq" id="WP_136869442.1">
    <property type="nucleotide sequence ID" value="NZ_SWAV01000003.1"/>
</dbReference>
<name>A0A4U0YHF3_9GAMM</name>
<dbReference type="EMBL" id="SWAV01000003">
    <property type="protein sequence ID" value="TKA91392.1"/>
    <property type="molecule type" value="Genomic_DNA"/>
</dbReference>
<comment type="caution">
    <text evidence="1">The sequence shown here is derived from an EMBL/GenBank/DDBJ whole genome shotgun (WGS) entry which is preliminary data.</text>
</comment>
<evidence type="ECO:0000313" key="1">
    <source>
        <dbReference type="EMBL" id="TKA91392.1"/>
    </source>
</evidence>
<reference evidence="1 2" key="1">
    <citation type="submission" date="2019-04" db="EMBL/GenBank/DDBJ databases">
        <title>Crypto-aerobic microbial life in anoxic (sulfidic) marine sediments.</title>
        <authorList>
            <person name="Bhattacharya S."/>
            <person name="Roy C."/>
            <person name="Mondal N."/>
            <person name="Sarkar J."/>
            <person name="Mandal S."/>
            <person name="Rameez M.J."/>
            <person name="Ghosh W."/>
        </authorList>
    </citation>
    <scope>NUCLEOTIDE SEQUENCE [LARGE SCALE GENOMIC DNA]</scope>
    <source>
        <strain evidence="1 2">SBBB</strain>
    </source>
</reference>
<proteinExistence type="predicted"/>
<dbReference type="Proteomes" id="UP000305198">
    <property type="component" value="Unassembled WGS sequence"/>
</dbReference>
<dbReference type="InterPro" id="IPR016024">
    <property type="entry name" value="ARM-type_fold"/>
</dbReference>
<sequence length="586" mass="65253">MTTPSRDEIVRAFAEGRLLDLIFKDNWRHDSAPFSRALIDAHHSKDVDLRTLLPLPELTCFSNNELHMGMGVLLPVFGCIATSCEDLLELMAEAIPHDDTMLSHSTYAEILKWCQASPARLNELLQFTKSGAPLSQRFHCVQACIIAGLKADAEFYLGQAIGFLNNGDASQRVQAARALCNLSAEVRDSNSGLVDTVLAVVERETESTARDALLALALTWQKDAPTELERSTYELIKRAASPITLTAKQTIARELLGSSNPYTAQVRHDLLELVASGQPENEIVQLLDAVLAGLIRQGEVSEAREMIEKLILSDPSVPFIRFGSVLHQLESGDDLVLDEWVLTWLRSESVRLSAALRGGLFAASEGRMFTFDFREALDVPESDYLLIARKALGAFFSKPVFIASLIVNLMRNATDASMGALQSLLFDPVLINYSGLRSDYLDEIAASTTDPASKAVQQALQQLQNYLEDLGNAYIRELQPSERERQQEHYRRNEEMQSQMVEARKTSIMASLASEKILLYGTGMASWVPEYPPSQGIAEHETGPMRRMEQSLATIQHSFQLPRHSVLEPSTLELQILNFLYEKRSQ</sequence>
<evidence type="ECO:0000313" key="2">
    <source>
        <dbReference type="Proteomes" id="UP000305198"/>
    </source>
</evidence>
<accession>A0A4U0YHF3</accession>
<dbReference type="SUPFAM" id="SSF48371">
    <property type="entry name" value="ARM repeat"/>
    <property type="match status" value="1"/>
</dbReference>
<gene>
    <name evidence="1" type="ORF">FA869_09785</name>
</gene>